<dbReference type="RefSeq" id="WP_206568632.1">
    <property type="nucleotide sequence ID" value="NZ_JAFKCW010000001.1"/>
</dbReference>
<dbReference type="InterPro" id="IPR032774">
    <property type="entry name" value="WG_beta_rep"/>
</dbReference>
<reference evidence="1 2" key="1">
    <citation type="submission" date="2021-03" db="EMBL/GenBank/DDBJ databases">
        <title>novel species isolated from a fishpond in China.</title>
        <authorList>
            <person name="Lu H."/>
            <person name="Cai Z."/>
        </authorList>
    </citation>
    <scope>NUCLEOTIDE SEQUENCE [LARGE SCALE GENOMIC DNA]</scope>
    <source>
        <strain evidence="1 2">JCM 31546</strain>
    </source>
</reference>
<name>A0ABS3BM71_9BACT</name>
<protein>
    <submittedName>
        <fullName evidence="1">WG repeat-containing protein</fullName>
    </submittedName>
</protein>
<dbReference type="Pfam" id="PF14903">
    <property type="entry name" value="WG_beta_rep"/>
    <property type="match status" value="1"/>
</dbReference>
<dbReference type="EMBL" id="JAFKCW010000001">
    <property type="protein sequence ID" value="MBN7800122.1"/>
    <property type="molecule type" value="Genomic_DNA"/>
</dbReference>
<accession>A0ABS3BM71</accession>
<comment type="caution">
    <text evidence="1">The sequence shown here is derived from an EMBL/GenBank/DDBJ whole genome shotgun (WGS) entry which is preliminary data.</text>
</comment>
<gene>
    <name evidence="1" type="ORF">J0A67_04575</name>
</gene>
<dbReference type="Proteomes" id="UP000664698">
    <property type="component" value="Unassembled WGS sequence"/>
</dbReference>
<organism evidence="1 2">
    <name type="scientific">Algoriphagus aestuariicola</name>
    <dbReference type="NCBI Taxonomy" id="1852016"/>
    <lineage>
        <taxon>Bacteria</taxon>
        <taxon>Pseudomonadati</taxon>
        <taxon>Bacteroidota</taxon>
        <taxon>Cytophagia</taxon>
        <taxon>Cytophagales</taxon>
        <taxon>Cyclobacteriaceae</taxon>
        <taxon>Algoriphagus</taxon>
    </lineage>
</organism>
<proteinExistence type="predicted"/>
<sequence>MAAVRIKEKYGFIDKSGKEVIPLVYNDLVDLEFKGGV</sequence>
<evidence type="ECO:0000313" key="1">
    <source>
        <dbReference type="EMBL" id="MBN7800122.1"/>
    </source>
</evidence>
<evidence type="ECO:0000313" key="2">
    <source>
        <dbReference type="Proteomes" id="UP000664698"/>
    </source>
</evidence>
<keyword evidence="2" id="KW-1185">Reference proteome</keyword>